<comment type="caution">
    <text evidence="4">The sequence shown here is derived from an EMBL/GenBank/DDBJ whole genome shotgun (WGS) entry which is preliminary data.</text>
</comment>
<keyword evidence="5" id="KW-1185">Reference proteome</keyword>
<evidence type="ECO:0000259" key="3">
    <source>
        <dbReference type="PROSITE" id="PS51228"/>
    </source>
</evidence>
<dbReference type="GO" id="GO:0006631">
    <property type="term" value="P:fatty acid metabolic process"/>
    <property type="evidence" value="ECO:0007669"/>
    <property type="project" value="TreeGrafter"/>
</dbReference>
<protein>
    <recommendedName>
        <fullName evidence="3">ACB domain-containing protein</fullName>
    </recommendedName>
</protein>
<dbReference type="InterPro" id="IPR035984">
    <property type="entry name" value="Acyl-CoA-binding_sf"/>
</dbReference>
<reference evidence="4" key="1">
    <citation type="submission" date="2021-03" db="EMBL/GenBank/DDBJ databases">
        <authorList>
            <person name="Tagirdzhanova G."/>
        </authorList>
    </citation>
    <scope>NUCLEOTIDE SEQUENCE</scope>
</reference>
<sequence>MADSIDRVFAHALQTVRKIPRTGSARPPPSDRLKLYGLYKQSMEGDVAGVMERPSLATATVAITSEADLTREERAEVAKWDAWSSCAGLTRSEAKCKYIDVLISTMHIYAYGTPEARELVNELEFVWDQVRSNTLTTNEEREEPRTKEGLRLLRPMSDQDENEEEEDDDDDENNSNEEPKTLAPTRRRKNMSSSWQSRVDGALVQMTAEIAALREVVEARSRRMWSIKPSTRQNWMRWAINKMWRLCTRVLVDAVFVACVLVVLKWRSGGVQEVVRFWSECKDRVRQRLVDSGTRAAGIVVVGKEEKGRVVGG</sequence>
<dbReference type="PROSITE" id="PS51228">
    <property type="entry name" value="ACB_2"/>
    <property type="match status" value="1"/>
</dbReference>
<evidence type="ECO:0000313" key="5">
    <source>
        <dbReference type="Proteomes" id="UP000664169"/>
    </source>
</evidence>
<feature type="compositionally biased region" description="Basic and acidic residues" evidence="2">
    <location>
        <begin position="138"/>
        <end position="151"/>
    </location>
</feature>
<evidence type="ECO:0000256" key="1">
    <source>
        <dbReference type="ARBA" id="ARBA00023121"/>
    </source>
</evidence>
<dbReference type="EMBL" id="CAJPDQ010000027">
    <property type="protein sequence ID" value="CAF9927587.1"/>
    <property type="molecule type" value="Genomic_DNA"/>
</dbReference>
<feature type="compositionally biased region" description="Acidic residues" evidence="2">
    <location>
        <begin position="158"/>
        <end position="175"/>
    </location>
</feature>
<keyword evidence="1" id="KW-0446">Lipid-binding</keyword>
<dbReference type="Proteomes" id="UP000664169">
    <property type="component" value="Unassembled WGS sequence"/>
</dbReference>
<dbReference type="GO" id="GO:0000062">
    <property type="term" value="F:fatty-acyl-CoA binding"/>
    <property type="evidence" value="ECO:0007669"/>
    <property type="project" value="InterPro"/>
</dbReference>
<dbReference type="SUPFAM" id="SSF47027">
    <property type="entry name" value="Acyl-CoA binding protein"/>
    <property type="match status" value="1"/>
</dbReference>
<dbReference type="PANTHER" id="PTHR23310">
    <property type="entry name" value="ACYL-COA-BINDING PROTEIN, ACBP"/>
    <property type="match status" value="1"/>
</dbReference>
<feature type="region of interest" description="Disordered" evidence="2">
    <location>
        <begin position="136"/>
        <end position="194"/>
    </location>
</feature>
<feature type="domain" description="ACB" evidence="3">
    <location>
        <begin position="5"/>
        <end position="111"/>
    </location>
</feature>
<organism evidence="4 5">
    <name type="scientific">Gomphillus americanus</name>
    <dbReference type="NCBI Taxonomy" id="1940652"/>
    <lineage>
        <taxon>Eukaryota</taxon>
        <taxon>Fungi</taxon>
        <taxon>Dikarya</taxon>
        <taxon>Ascomycota</taxon>
        <taxon>Pezizomycotina</taxon>
        <taxon>Lecanoromycetes</taxon>
        <taxon>OSLEUM clade</taxon>
        <taxon>Ostropomycetidae</taxon>
        <taxon>Ostropales</taxon>
        <taxon>Graphidaceae</taxon>
        <taxon>Gomphilloideae</taxon>
        <taxon>Gomphillus</taxon>
    </lineage>
</organism>
<proteinExistence type="predicted"/>
<evidence type="ECO:0000256" key="2">
    <source>
        <dbReference type="SAM" id="MobiDB-lite"/>
    </source>
</evidence>
<gene>
    <name evidence="4" type="ORF">GOMPHAMPRED_004442</name>
</gene>
<accession>A0A8H3FR88</accession>
<dbReference type="PANTHER" id="PTHR23310:SF133">
    <property type="entry name" value="COA BINDING PROTEIN, PUTATIVE (AFU_ORTHOLOGUE AFUA_1G12300)-RELATED"/>
    <property type="match status" value="1"/>
</dbReference>
<dbReference type="InterPro" id="IPR014352">
    <property type="entry name" value="FERM/acyl-CoA-bd_prot_sf"/>
</dbReference>
<dbReference type="Gene3D" id="1.20.80.10">
    <property type="match status" value="1"/>
</dbReference>
<evidence type="ECO:0000313" key="4">
    <source>
        <dbReference type="EMBL" id="CAF9927587.1"/>
    </source>
</evidence>
<name>A0A8H3FR88_9LECA</name>
<dbReference type="Pfam" id="PF00887">
    <property type="entry name" value="ACBP"/>
    <property type="match status" value="1"/>
</dbReference>
<dbReference type="OrthoDB" id="346910at2759"/>
<dbReference type="InterPro" id="IPR000582">
    <property type="entry name" value="Acyl-CoA-binding_protein"/>
</dbReference>
<dbReference type="AlphaFoldDB" id="A0A8H3FR88"/>